<protein>
    <submittedName>
        <fullName evidence="1">Polyprotein P1234</fullName>
    </submittedName>
</protein>
<reference evidence="1" key="1">
    <citation type="submission" date="2023-04" db="EMBL/GenBank/DDBJ databases">
        <title>Chromosome-level genome of Chaenocephalus aceratus.</title>
        <authorList>
            <person name="Park H."/>
        </authorList>
    </citation>
    <scope>NUCLEOTIDE SEQUENCE</scope>
    <source>
        <strain evidence="1">DE</strain>
        <tissue evidence="1">Muscle</tissue>
    </source>
</reference>
<evidence type="ECO:0000313" key="1">
    <source>
        <dbReference type="EMBL" id="KAK1879351.1"/>
    </source>
</evidence>
<proteinExistence type="predicted"/>
<name>A0AAD9EW63_DISEL</name>
<gene>
    <name evidence="1" type="ORF">KUDE01_027474</name>
</gene>
<sequence length="120" mass="12321">MLAAGGYLPPGISPRQLSRLEAAVPVCPAFRASVQSSGILPAFVSASVRRVGLQRRARSCLPSLCAPRASVFALQGVPQPEGLSGLCRVGGYRGVAGRTNLQGGEGPGAQLVGGVWLRVQ</sequence>
<organism evidence="1 2">
    <name type="scientific">Dissostichus eleginoides</name>
    <name type="common">Patagonian toothfish</name>
    <name type="synonym">Dissostichus amissus</name>
    <dbReference type="NCBI Taxonomy" id="100907"/>
    <lineage>
        <taxon>Eukaryota</taxon>
        <taxon>Metazoa</taxon>
        <taxon>Chordata</taxon>
        <taxon>Craniata</taxon>
        <taxon>Vertebrata</taxon>
        <taxon>Euteleostomi</taxon>
        <taxon>Actinopterygii</taxon>
        <taxon>Neopterygii</taxon>
        <taxon>Teleostei</taxon>
        <taxon>Neoteleostei</taxon>
        <taxon>Acanthomorphata</taxon>
        <taxon>Eupercaria</taxon>
        <taxon>Perciformes</taxon>
        <taxon>Notothenioidei</taxon>
        <taxon>Nototheniidae</taxon>
        <taxon>Dissostichus</taxon>
    </lineage>
</organism>
<dbReference type="Proteomes" id="UP001228049">
    <property type="component" value="Unassembled WGS sequence"/>
</dbReference>
<dbReference type="AlphaFoldDB" id="A0AAD9EW63"/>
<evidence type="ECO:0000313" key="2">
    <source>
        <dbReference type="Proteomes" id="UP001228049"/>
    </source>
</evidence>
<keyword evidence="2" id="KW-1185">Reference proteome</keyword>
<accession>A0AAD9EW63</accession>
<comment type="caution">
    <text evidence="1">The sequence shown here is derived from an EMBL/GenBank/DDBJ whole genome shotgun (WGS) entry which is preliminary data.</text>
</comment>
<dbReference type="EMBL" id="JASDAP010000026">
    <property type="protein sequence ID" value="KAK1879351.1"/>
    <property type="molecule type" value="Genomic_DNA"/>
</dbReference>